<keyword evidence="4" id="KW-1185">Reference proteome</keyword>
<dbReference type="InterPro" id="IPR012495">
    <property type="entry name" value="TadE-like_dom"/>
</dbReference>
<name>A0ABZ0PDZ2_9PROT</name>
<dbReference type="Proteomes" id="UP001305521">
    <property type="component" value="Chromosome"/>
</dbReference>
<evidence type="ECO:0000313" key="4">
    <source>
        <dbReference type="Proteomes" id="UP001305521"/>
    </source>
</evidence>
<reference evidence="3 4" key="1">
    <citation type="submission" date="2023-11" db="EMBL/GenBank/DDBJ databases">
        <title>Arctic aerobic anoxygenic photoheterotroph Sediminicoccus rosea KRV36 adapts its photosynthesis to long days of polar summer.</title>
        <authorList>
            <person name="Tomasch J."/>
            <person name="Kopejtka K."/>
            <person name="Bily T."/>
            <person name="Gardiner A.T."/>
            <person name="Gardian Z."/>
            <person name="Shivaramu S."/>
            <person name="Koblizek M."/>
            <person name="Engelhardt F."/>
            <person name="Kaftan D."/>
        </authorList>
    </citation>
    <scope>NUCLEOTIDE SEQUENCE [LARGE SCALE GENOMIC DNA]</scope>
    <source>
        <strain evidence="3 4">R-30</strain>
    </source>
</reference>
<keyword evidence="1" id="KW-0472">Membrane</keyword>
<feature type="domain" description="TadE-like" evidence="2">
    <location>
        <begin position="14"/>
        <end position="56"/>
    </location>
</feature>
<keyword evidence="1" id="KW-1133">Transmembrane helix</keyword>
<dbReference type="Pfam" id="PF07811">
    <property type="entry name" value="TadE"/>
    <property type="match status" value="1"/>
</dbReference>
<evidence type="ECO:0000313" key="3">
    <source>
        <dbReference type="EMBL" id="WPB83924.1"/>
    </source>
</evidence>
<protein>
    <submittedName>
        <fullName evidence="3">Pilus assembly protein</fullName>
    </submittedName>
</protein>
<evidence type="ECO:0000256" key="1">
    <source>
        <dbReference type="SAM" id="Phobius"/>
    </source>
</evidence>
<gene>
    <name evidence="3" type="ORF">R9Z33_17625</name>
</gene>
<feature type="transmembrane region" description="Helical" evidence="1">
    <location>
        <begin position="20"/>
        <end position="38"/>
    </location>
</feature>
<dbReference type="RefSeq" id="WP_318647881.1">
    <property type="nucleotide sequence ID" value="NZ_CP137852.1"/>
</dbReference>
<accession>A0ABZ0PDZ2</accession>
<organism evidence="3 4">
    <name type="scientific">Sediminicoccus rosea</name>
    <dbReference type="NCBI Taxonomy" id="1225128"/>
    <lineage>
        <taxon>Bacteria</taxon>
        <taxon>Pseudomonadati</taxon>
        <taxon>Pseudomonadota</taxon>
        <taxon>Alphaproteobacteria</taxon>
        <taxon>Acetobacterales</taxon>
        <taxon>Roseomonadaceae</taxon>
        <taxon>Sediminicoccus</taxon>
    </lineage>
</organism>
<keyword evidence="1" id="KW-0812">Transmembrane</keyword>
<evidence type="ECO:0000259" key="2">
    <source>
        <dbReference type="Pfam" id="PF07811"/>
    </source>
</evidence>
<proteinExistence type="predicted"/>
<sequence>MPSPGSTRRLGRRGATSLEFALTGAILMAFLVGAADFCRYMVTLSSVRVASAEAARMVTLAGGANLNAGRPACQGLTGTLAFPATRVRFLSAALVRISMSGCQTNLLGVTSVTVTLTYPFSFLLNVFGAQQRDITEVSTAVFN</sequence>
<dbReference type="EMBL" id="CP137852">
    <property type="protein sequence ID" value="WPB83924.1"/>
    <property type="molecule type" value="Genomic_DNA"/>
</dbReference>